<dbReference type="InterPro" id="IPR007627">
    <property type="entry name" value="RNA_pol_sigma70_r2"/>
</dbReference>
<dbReference type="Pfam" id="PF04542">
    <property type="entry name" value="Sigma70_r2"/>
    <property type="match status" value="1"/>
</dbReference>
<keyword evidence="5 6" id="KW-0804">Transcription</keyword>
<feature type="domain" description="RNA polymerase sigma-70 region 2" evidence="8">
    <location>
        <begin position="23"/>
        <end position="90"/>
    </location>
</feature>
<keyword evidence="11" id="KW-1185">Reference proteome</keyword>
<dbReference type="InterPro" id="IPR014284">
    <property type="entry name" value="RNA_pol_sigma-70_dom"/>
</dbReference>
<dbReference type="Proteomes" id="UP000320496">
    <property type="component" value="Chromosome"/>
</dbReference>
<evidence type="ECO:0000259" key="8">
    <source>
        <dbReference type="Pfam" id="PF04542"/>
    </source>
</evidence>
<dbReference type="NCBIfam" id="TIGR02937">
    <property type="entry name" value="sigma70-ECF"/>
    <property type="match status" value="1"/>
</dbReference>
<keyword evidence="3 6" id="KW-0731">Sigma factor</keyword>
<dbReference type="EMBL" id="CP036275">
    <property type="protein sequence ID" value="QDU38761.1"/>
    <property type="molecule type" value="Genomic_DNA"/>
</dbReference>
<dbReference type="AlphaFoldDB" id="A0A517Z8K5"/>
<dbReference type="OrthoDB" id="9785675at2"/>
<dbReference type="Gene3D" id="1.10.1740.10">
    <property type="match status" value="1"/>
</dbReference>
<dbReference type="SUPFAM" id="SSF88946">
    <property type="entry name" value="Sigma2 domain of RNA polymerase sigma factors"/>
    <property type="match status" value="1"/>
</dbReference>
<dbReference type="GO" id="GO:0003677">
    <property type="term" value="F:DNA binding"/>
    <property type="evidence" value="ECO:0007669"/>
    <property type="project" value="UniProtKB-KW"/>
</dbReference>
<name>A0A517Z8K5_9PLAN</name>
<dbReference type="CDD" id="cd06171">
    <property type="entry name" value="Sigma70_r4"/>
    <property type="match status" value="1"/>
</dbReference>
<dbReference type="SUPFAM" id="SSF88659">
    <property type="entry name" value="Sigma3 and sigma4 domains of RNA polymerase sigma factors"/>
    <property type="match status" value="1"/>
</dbReference>
<accession>A0A517Z8K5</accession>
<dbReference type="InterPro" id="IPR013324">
    <property type="entry name" value="RNA_pol_sigma_r3/r4-like"/>
</dbReference>
<keyword evidence="2 6" id="KW-0805">Transcription regulation</keyword>
<dbReference type="PANTHER" id="PTHR43133">
    <property type="entry name" value="RNA POLYMERASE ECF-TYPE SIGMA FACTO"/>
    <property type="match status" value="1"/>
</dbReference>
<organism evidence="10 11">
    <name type="scientific">Maioricimonas rarisocia</name>
    <dbReference type="NCBI Taxonomy" id="2528026"/>
    <lineage>
        <taxon>Bacteria</taxon>
        <taxon>Pseudomonadati</taxon>
        <taxon>Planctomycetota</taxon>
        <taxon>Planctomycetia</taxon>
        <taxon>Planctomycetales</taxon>
        <taxon>Planctomycetaceae</taxon>
        <taxon>Maioricimonas</taxon>
    </lineage>
</organism>
<protein>
    <recommendedName>
        <fullName evidence="6">RNA polymerase sigma factor</fullName>
    </recommendedName>
</protein>
<sequence length="189" mass="21798">MSDLRQLLQRCLAGEEEGAREFVSRFQQPVFGLCYRMLGHFQDAEDVTQDALLRALRHLSRWDQSRPFRPWLMAIAANRCRTALDRRRRRPHPTAETLDTAVAPPEPSGDLGEELQLALESVREELRCCFVLFYQNGLSCAEISEAMEVPEGTVKTWLHRTRRQLAERLRQRGIVPETTHELPGFSSTH</sequence>
<evidence type="ECO:0000256" key="6">
    <source>
        <dbReference type="RuleBase" id="RU000716"/>
    </source>
</evidence>
<dbReference type="GO" id="GO:0006352">
    <property type="term" value="P:DNA-templated transcription initiation"/>
    <property type="evidence" value="ECO:0007669"/>
    <property type="project" value="InterPro"/>
</dbReference>
<feature type="region of interest" description="Disordered" evidence="7">
    <location>
        <begin position="86"/>
        <end position="110"/>
    </location>
</feature>
<dbReference type="InterPro" id="IPR039425">
    <property type="entry name" value="RNA_pol_sigma-70-like"/>
</dbReference>
<dbReference type="InterPro" id="IPR036388">
    <property type="entry name" value="WH-like_DNA-bd_sf"/>
</dbReference>
<dbReference type="PANTHER" id="PTHR43133:SF8">
    <property type="entry name" value="RNA POLYMERASE SIGMA FACTOR HI_1459-RELATED"/>
    <property type="match status" value="1"/>
</dbReference>
<reference evidence="10 11" key="1">
    <citation type="submission" date="2019-02" db="EMBL/GenBank/DDBJ databases">
        <title>Deep-cultivation of Planctomycetes and their phenomic and genomic characterization uncovers novel biology.</title>
        <authorList>
            <person name="Wiegand S."/>
            <person name="Jogler M."/>
            <person name="Boedeker C."/>
            <person name="Pinto D."/>
            <person name="Vollmers J."/>
            <person name="Rivas-Marin E."/>
            <person name="Kohn T."/>
            <person name="Peeters S.H."/>
            <person name="Heuer A."/>
            <person name="Rast P."/>
            <person name="Oberbeckmann S."/>
            <person name="Bunk B."/>
            <person name="Jeske O."/>
            <person name="Meyerdierks A."/>
            <person name="Storesund J.E."/>
            <person name="Kallscheuer N."/>
            <person name="Luecker S."/>
            <person name="Lage O.M."/>
            <person name="Pohl T."/>
            <person name="Merkel B.J."/>
            <person name="Hornburger P."/>
            <person name="Mueller R.-W."/>
            <person name="Bruemmer F."/>
            <person name="Labrenz M."/>
            <person name="Spormann A.M."/>
            <person name="Op den Camp H."/>
            <person name="Overmann J."/>
            <person name="Amann R."/>
            <person name="Jetten M.S.M."/>
            <person name="Mascher T."/>
            <person name="Medema M.H."/>
            <person name="Devos D.P."/>
            <person name="Kaster A.-K."/>
            <person name="Ovreas L."/>
            <person name="Rohde M."/>
            <person name="Galperin M.Y."/>
            <person name="Jogler C."/>
        </authorList>
    </citation>
    <scope>NUCLEOTIDE SEQUENCE [LARGE SCALE GENOMIC DNA]</scope>
    <source>
        <strain evidence="10 11">Mal4</strain>
    </source>
</reference>
<evidence type="ECO:0000256" key="3">
    <source>
        <dbReference type="ARBA" id="ARBA00023082"/>
    </source>
</evidence>
<keyword evidence="4 6" id="KW-0238">DNA-binding</keyword>
<proteinExistence type="inferred from homology"/>
<dbReference type="InterPro" id="IPR013325">
    <property type="entry name" value="RNA_pol_sigma_r2"/>
</dbReference>
<dbReference type="PROSITE" id="PS01063">
    <property type="entry name" value="SIGMA70_ECF"/>
    <property type="match status" value="1"/>
</dbReference>
<dbReference type="KEGG" id="mri:Mal4_30910"/>
<dbReference type="RefSeq" id="WP_145370011.1">
    <property type="nucleotide sequence ID" value="NZ_CP036275.1"/>
</dbReference>
<dbReference type="InterPro" id="IPR013249">
    <property type="entry name" value="RNA_pol_sigma70_r4_t2"/>
</dbReference>
<gene>
    <name evidence="10" type="primary">sigW_5</name>
    <name evidence="10" type="ORF">Mal4_30910</name>
</gene>
<evidence type="ECO:0000259" key="9">
    <source>
        <dbReference type="Pfam" id="PF08281"/>
    </source>
</evidence>
<comment type="similarity">
    <text evidence="1 6">Belongs to the sigma-70 factor family. ECF subfamily.</text>
</comment>
<dbReference type="InterPro" id="IPR000838">
    <property type="entry name" value="RNA_pol_sigma70_ECF_CS"/>
</dbReference>
<evidence type="ECO:0000256" key="5">
    <source>
        <dbReference type="ARBA" id="ARBA00023163"/>
    </source>
</evidence>
<evidence type="ECO:0000256" key="2">
    <source>
        <dbReference type="ARBA" id="ARBA00023015"/>
    </source>
</evidence>
<evidence type="ECO:0000256" key="1">
    <source>
        <dbReference type="ARBA" id="ARBA00010641"/>
    </source>
</evidence>
<evidence type="ECO:0000256" key="4">
    <source>
        <dbReference type="ARBA" id="ARBA00023125"/>
    </source>
</evidence>
<feature type="domain" description="RNA polymerase sigma factor 70 region 4 type 2" evidence="9">
    <location>
        <begin position="113"/>
        <end position="165"/>
    </location>
</feature>
<dbReference type="GO" id="GO:0016987">
    <property type="term" value="F:sigma factor activity"/>
    <property type="evidence" value="ECO:0007669"/>
    <property type="project" value="UniProtKB-KW"/>
</dbReference>
<dbReference type="Pfam" id="PF08281">
    <property type="entry name" value="Sigma70_r4_2"/>
    <property type="match status" value="1"/>
</dbReference>
<evidence type="ECO:0000256" key="7">
    <source>
        <dbReference type="SAM" id="MobiDB-lite"/>
    </source>
</evidence>
<dbReference type="Gene3D" id="1.10.10.10">
    <property type="entry name" value="Winged helix-like DNA-binding domain superfamily/Winged helix DNA-binding domain"/>
    <property type="match status" value="1"/>
</dbReference>
<evidence type="ECO:0000313" key="11">
    <source>
        <dbReference type="Proteomes" id="UP000320496"/>
    </source>
</evidence>
<evidence type="ECO:0000313" key="10">
    <source>
        <dbReference type="EMBL" id="QDU38761.1"/>
    </source>
</evidence>